<evidence type="ECO:0000313" key="9">
    <source>
        <dbReference type="EMBL" id="PKI84121.1"/>
    </source>
</evidence>
<evidence type="ECO:0000259" key="8">
    <source>
        <dbReference type="PROSITE" id="PS51088"/>
    </source>
</evidence>
<evidence type="ECO:0000256" key="3">
    <source>
        <dbReference type="ARBA" id="ARBA00023015"/>
    </source>
</evidence>
<dbReference type="InterPro" id="IPR050937">
    <property type="entry name" value="TEC1_TEAD_TF"/>
</dbReference>
<dbReference type="Pfam" id="PF01285">
    <property type="entry name" value="TEA"/>
    <property type="match status" value="1"/>
</dbReference>
<dbReference type="PRINTS" id="PR00065">
    <property type="entry name" value="TEADOMAIN"/>
</dbReference>
<dbReference type="SMART" id="SM00426">
    <property type="entry name" value="TEA"/>
    <property type="match status" value="1"/>
</dbReference>
<dbReference type="InterPro" id="IPR038096">
    <property type="entry name" value="TEA/ATTS_sf"/>
</dbReference>
<sequence>MIPYYGQVAASPIMNPSVTSLPHEELPSRIYTPGMDSMQSPFFADGEEHKYVSTPDRADLSYGAYQHRVNSMGIPLSTESPKPYILPAAPQPMESKRRRTLPAVDAMANSSPIGLGIEQGAVTPQIMSPYMNIVPHTAPQPMQFCFPPAMMPMGVPGMPPSGSLQMNGSMSPLAHRGAARPLGPDVASPSLLIQQQQQIKVEQGMSPLINGFSPPIYDAHAVRRANSYSAMPPWPTPDAESFFAMPRPLPSSASVHTIASPDTVPGTPRCMPSCLNAAPLQRQYSAPQPRTIRERSERRTSTDVWPDDVEVAFWEALRLIPKLGRRKVLVHGKPCGRNELIADYIERKTNKSRSRKQVSSHIQVLKNVKRHDPEFRQLIAEPVVEEDYYTPAGGVMYAQSLTDYSNGLLGVSLTNAEASLAIPASPASEALSVPYSPALSSSLSSCVTSPMLATQSPRNSPGSTMVNAFDSLHFSASPQSMNTEFAPKHGALALSELEVPPSLLPSAFSMRLQAACSDDQHVYTLLDAAASARVLQSGAPIPVLPLGAPSLSASRFPMLAEMYAQLTCPIFHIHVPLALPRLAQKSPQYDKFNVALSLTGTQNTNLVSVLSIFSHAKCVLCMVEPLEPPRALAAFPAAQDAPQGGSESPAPAPTPGADRFSWAYQAPFASEFWSDFFQRNHPVHLYGAGGMEPKPNYSKEPSERAALSLDVAGVTFLQELVVARGATEVRAQTMQNPSEPVGHASRGAALGEILCVLAWEFACTENNGAQPGVPSISLVRRHSCGVPSAGSTTPRRHTLAAAPDTPTRKGASAQKTMLGLELEPLDAPVPSSVKTERDAAANTLVVPMQPTITHTDATPRAPMVKKEDEEGAPKVAPASARKLASAAQGNEMHQDQGSFFLDEIPLGSRASISSPFSPNSTGHFSTLLPSMSVTEQEEVGAPKREAKLGGAPIPVRSNSTSALEEHEPSLISSALTFSSTTVNSLTDPSFSIDAPSDASRAGFPVSFTNWNIQHDLMDAFLSNSPTSGLGGASPPMSPTSIPFHHESNGSLMATL</sequence>
<protein>
    <recommendedName>
        <fullName evidence="8">TEA domain-containing protein</fullName>
    </recommendedName>
</protein>
<dbReference type="STRING" id="2020962.A0A2N1JC34"/>
<feature type="region of interest" description="Disordered" evidence="7">
    <location>
        <begin position="784"/>
        <end position="813"/>
    </location>
</feature>
<evidence type="ECO:0000256" key="7">
    <source>
        <dbReference type="SAM" id="MobiDB-lite"/>
    </source>
</evidence>
<dbReference type="GO" id="GO:0005667">
    <property type="term" value="C:transcription regulator complex"/>
    <property type="evidence" value="ECO:0007669"/>
    <property type="project" value="TreeGrafter"/>
</dbReference>
<feature type="region of interest" description="Disordered" evidence="7">
    <location>
        <begin position="1027"/>
        <end position="1055"/>
    </location>
</feature>
<dbReference type="PANTHER" id="PTHR11834:SF0">
    <property type="entry name" value="PROTEIN SCALLOPED"/>
    <property type="match status" value="1"/>
</dbReference>
<keyword evidence="10" id="KW-1185">Reference proteome</keyword>
<dbReference type="GO" id="GO:0000981">
    <property type="term" value="F:DNA-binding transcription factor activity, RNA polymerase II-specific"/>
    <property type="evidence" value="ECO:0007669"/>
    <property type="project" value="TreeGrafter"/>
</dbReference>
<evidence type="ECO:0000313" key="10">
    <source>
        <dbReference type="Proteomes" id="UP000232875"/>
    </source>
</evidence>
<evidence type="ECO:0000256" key="1">
    <source>
        <dbReference type="ARBA" id="ARBA00004123"/>
    </source>
</evidence>
<proteinExistence type="inferred from homology"/>
<dbReference type="AlphaFoldDB" id="A0A2N1JC34"/>
<evidence type="ECO:0000256" key="5">
    <source>
        <dbReference type="ARBA" id="ARBA00023242"/>
    </source>
</evidence>
<dbReference type="GO" id="GO:0000978">
    <property type="term" value="F:RNA polymerase II cis-regulatory region sequence-specific DNA binding"/>
    <property type="evidence" value="ECO:0007669"/>
    <property type="project" value="TreeGrafter"/>
</dbReference>
<name>A0A2N1JC34_9BASI</name>
<evidence type="ECO:0000256" key="4">
    <source>
        <dbReference type="ARBA" id="ARBA00023163"/>
    </source>
</evidence>
<dbReference type="PANTHER" id="PTHR11834">
    <property type="entry name" value="TRANSCRIPTIONAL ENHANCER FACTOR TEF RELATED"/>
    <property type="match status" value="1"/>
</dbReference>
<keyword evidence="4" id="KW-0804">Transcription</keyword>
<dbReference type="Gene3D" id="6.10.20.40">
    <property type="entry name" value="TEA/ATTS domain"/>
    <property type="match status" value="1"/>
</dbReference>
<keyword evidence="5" id="KW-0539">Nucleus</keyword>
<dbReference type="Proteomes" id="UP000232875">
    <property type="component" value="Unassembled WGS sequence"/>
</dbReference>
<gene>
    <name evidence="9" type="ORF">MVES_002136</name>
</gene>
<dbReference type="GO" id="GO:0005634">
    <property type="term" value="C:nucleus"/>
    <property type="evidence" value="ECO:0007669"/>
    <property type="project" value="UniProtKB-SubCell"/>
</dbReference>
<dbReference type="EMBL" id="KZ454990">
    <property type="protein sequence ID" value="PKI84121.1"/>
    <property type="molecule type" value="Genomic_DNA"/>
</dbReference>
<feature type="domain" description="TEA" evidence="8">
    <location>
        <begin position="298"/>
        <end position="372"/>
    </location>
</feature>
<feature type="DNA-binding region" description="TEA" evidence="6">
    <location>
        <begin position="298"/>
        <end position="372"/>
    </location>
</feature>
<dbReference type="PROSITE" id="PS51088">
    <property type="entry name" value="TEA_2"/>
    <property type="match status" value="1"/>
</dbReference>
<feature type="region of interest" description="Disordered" evidence="7">
    <location>
        <begin position="637"/>
        <end position="656"/>
    </location>
</feature>
<evidence type="ECO:0000256" key="6">
    <source>
        <dbReference type="PROSITE-ProRule" id="PRU00505"/>
    </source>
</evidence>
<dbReference type="InterPro" id="IPR000818">
    <property type="entry name" value="TEA/ATTS_dom"/>
</dbReference>
<keyword evidence="3" id="KW-0805">Transcription regulation</keyword>
<feature type="region of interest" description="Disordered" evidence="7">
    <location>
        <begin position="853"/>
        <end position="878"/>
    </location>
</feature>
<dbReference type="OrthoDB" id="10006572at2759"/>
<accession>A0A2N1JC34</accession>
<organism evidence="9 10">
    <name type="scientific">Malassezia vespertilionis</name>
    <dbReference type="NCBI Taxonomy" id="2020962"/>
    <lineage>
        <taxon>Eukaryota</taxon>
        <taxon>Fungi</taxon>
        <taxon>Dikarya</taxon>
        <taxon>Basidiomycota</taxon>
        <taxon>Ustilaginomycotina</taxon>
        <taxon>Malasseziomycetes</taxon>
        <taxon>Malasseziales</taxon>
        <taxon>Malasseziaceae</taxon>
        <taxon>Malassezia</taxon>
    </lineage>
</organism>
<comment type="subcellular location">
    <subcellularLocation>
        <location evidence="1">Nucleus</location>
    </subcellularLocation>
</comment>
<comment type="similarity">
    <text evidence="2">Belongs to the TEC1 family.</text>
</comment>
<evidence type="ECO:0000256" key="2">
    <source>
        <dbReference type="ARBA" id="ARBA00008421"/>
    </source>
</evidence>
<reference evidence="9 10" key="1">
    <citation type="submission" date="2017-10" db="EMBL/GenBank/DDBJ databases">
        <title>A novel species of cold-tolerant Malassezia isolated from bats.</title>
        <authorList>
            <person name="Lorch J.M."/>
            <person name="Palmer J.M."/>
            <person name="Vanderwolf K.J."/>
            <person name="Schmidt K.Z."/>
            <person name="Verant M.L."/>
            <person name="Weller T.J."/>
            <person name="Blehert D.S."/>
        </authorList>
    </citation>
    <scope>NUCLEOTIDE SEQUENCE [LARGE SCALE GENOMIC DNA]</scope>
    <source>
        <strain evidence="9 10">NWHC:44797-103</strain>
    </source>
</reference>